<sequence length="98" mass="10949">MERILHKQGESVVIGNEKHTSILEFAVCMGSKLDGKQIKEILWPTHCLLVAVKRGEQEILPKGDTIIYPGDYLIVLTNEDRVAKINDALIEMTGSCEI</sequence>
<dbReference type="AlphaFoldDB" id="A0A2U3LPZ8"/>
<dbReference type="PROSITE" id="PS51202">
    <property type="entry name" value="RCK_C"/>
    <property type="match status" value="1"/>
</dbReference>
<name>A0A2U3LPZ8_9FIRM</name>
<evidence type="ECO:0000259" key="1">
    <source>
        <dbReference type="PROSITE" id="PS51202"/>
    </source>
</evidence>
<dbReference type="InterPro" id="IPR006037">
    <property type="entry name" value="RCK_C"/>
</dbReference>
<organism evidence="2 3">
    <name type="scientific">Candidatus Desulfosporosinus infrequens</name>
    <dbReference type="NCBI Taxonomy" id="2043169"/>
    <lineage>
        <taxon>Bacteria</taxon>
        <taxon>Bacillati</taxon>
        <taxon>Bacillota</taxon>
        <taxon>Clostridia</taxon>
        <taxon>Eubacteriales</taxon>
        <taxon>Desulfitobacteriaceae</taxon>
        <taxon>Desulfosporosinus</taxon>
    </lineage>
</organism>
<dbReference type="Gene3D" id="3.30.70.1450">
    <property type="entry name" value="Regulator of K+ conductance, C-terminal domain"/>
    <property type="match status" value="1"/>
</dbReference>
<feature type="domain" description="RCK C-terminal" evidence="1">
    <location>
        <begin position="10"/>
        <end position="91"/>
    </location>
</feature>
<dbReference type="Proteomes" id="UP000238916">
    <property type="component" value="Unassembled WGS sequence"/>
</dbReference>
<evidence type="ECO:0000313" key="3">
    <source>
        <dbReference type="Proteomes" id="UP000238916"/>
    </source>
</evidence>
<dbReference type="InterPro" id="IPR036721">
    <property type="entry name" value="RCK_C_sf"/>
</dbReference>
<dbReference type="EMBL" id="OMOF01000685">
    <property type="protein sequence ID" value="SPF53894.1"/>
    <property type="molecule type" value="Genomic_DNA"/>
</dbReference>
<gene>
    <name evidence="2" type="ORF">SBF1_7150003</name>
</gene>
<dbReference type="Pfam" id="PF02080">
    <property type="entry name" value="TrkA_C"/>
    <property type="match status" value="1"/>
</dbReference>
<proteinExistence type="predicted"/>
<reference evidence="3" key="1">
    <citation type="submission" date="2018-02" db="EMBL/GenBank/DDBJ databases">
        <authorList>
            <person name="Hausmann B."/>
        </authorList>
    </citation>
    <scope>NUCLEOTIDE SEQUENCE [LARGE SCALE GENOMIC DNA]</scope>
    <source>
        <strain evidence="3">Peat soil MAG SbF1</strain>
    </source>
</reference>
<dbReference type="GO" id="GO:0008324">
    <property type="term" value="F:monoatomic cation transmembrane transporter activity"/>
    <property type="evidence" value="ECO:0007669"/>
    <property type="project" value="InterPro"/>
</dbReference>
<dbReference type="GO" id="GO:0006813">
    <property type="term" value="P:potassium ion transport"/>
    <property type="evidence" value="ECO:0007669"/>
    <property type="project" value="InterPro"/>
</dbReference>
<dbReference type="SUPFAM" id="SSF116726">
    <property type="entry name" value="TrkA C-terminal domain-like"/>
    <property type="match status" value="1"/>
</dbReference>
<protein>
    <recommendedName>
        <fullName evidence="1">RCK C-terminal domain-containing protein</fullName>
    </recommendedName>
</protein>
<evidence type="ECO:0000313" key="2">
    <source>
        <dbReference type="EMBL" id="SPF53894.1"/>
    </source>
</evidence>
<accession>A0A2U3LPZ8</accession>